<keyword evidence="1 4" id="KW-0349">Heme</keyword>
<dbReference type="InterPro" id="IPR036909">
    <property type="entry name" value="Cyt_c-like_dom_sf"/>
</dbReference>
<keyword evidence="5" id="KW-0732">Signal</keyword>
<accession>A0A927C5D8</accession>
<dbReference type="Proteomes" id="UP000610558">
    <property type="component" value="Unassembled WGS sequence"/>
</dbReference>
<dbReference type="InterPro" id="IPR030999">
    <property type="entry name" value="Thiosulf_SoxX"/>
</dbReference>
<keyword evidence="2 4" id="KW-0479">Metal-binding</keyword>
<dbReference type="InterPro" id="IPR009056">
    <property type="entry name" value="Cyt_c-like_dom"/>
</dbReference>
<dbReference type="PIRSF" id="PIRSF024608">
    <property type="entry name" value="UCP024608"/>
    <property type="match status" value="1"/>
</dbReference>
<dbReference type="Pfam" id="PF00034">
    <property type="entry name" value="Cytochrom_C"/>
    <property type="match status" value="1"/>
</dbReference>
<feature type="domain" description="Cytochrome c" evidence="6">
    <location>
        <begin position="101"/>
        <end position="207"/>
    </location>
</feature>
<keyword evidence="8" id="KW-1185">Reference proteome</keyword>
<proteinExistence type="predicted"/>
<dbReference type="SUPFAM" id="SSF46626">
    <property type="entry name" value="Cytochrome c"/>
    <property type="match status" value="1"/>
</dbReference>
<evidence type="ECO:0000256" key="2">
    <source>
        <dbReference type="ARBA" id="ARBA00022723"/>
    </source>
</evidence>
<organism evidence="7 8">
    <name type="scientific">Spongiibacter pelagi</name>
    <dbReference type="NCBI Taxonomy" id="2760804"/>
    <lineage>
        <taxon>Bacteria</taxon>
        <taxon>Pseudomonadati</taxon>
        <taxon>Pseudomonadota</taxon>
        <taxon>Gammaproteobacteria</taxon>
        <taxon>Cellvibrionales</taxon>
        <taxon>Spongiibacteraceae</taxon>
        <taxon>Spongiibacter</taxon>
    </lineage>
</organism>
<dbReference type="GO" id="GO:0009055">
    <property type="term" value="F:electron transfer activity"/>
    <property type="evidence" value="ECO:0007669"/>
    <property type="project" value="InterPro"/>
</dbReference>
<feature type="signal peptide" evidence="5">
    <location>
        <begin position="1"/>
        <end position="22"/>
    </location>
</feature>
<gene>
    <name evidence="7" type="primary">soxX</name>
    <name evidence="7" type="ORF">IB286_14620</name>
</gene>
<evidence type="ECO:0000256" key="5">
    <source>
        <dbReference type="SAM" id="SignalP"/>
    </source>
</evidence>
<dbReference type="AlphaFoldDB" id="A0A927C5D8"/>
<dbReference type="InterPro" id="IPR016823">
    <property type="entry name" value="Thiosulf_SoxX_II"/>
</dbReference>
<dbReference type="GO" id="GO:0020037">
    <property type="term" value="F:heme binding"/>
    <property type="evidence" value="ECO:0007669"/>
    <property type="project" value="InterPro"/>
</dbReference>
<evidence type="ECO:0000313" key="8">
    <source>
        <dbReference type="Proteomes" id="UP000610558"/>
    </source>
</evidence>
<evidence type="ECO:0000256" key="4">
    <source>
        <dbReference type="PROSITE-ProRule" id="PRU00433"/>
    </source>
</evidence>
<sequence length="212" mass="23177">MKNAYFKLAVPLLISIALAACAKSPEPNSANKSNEPKSAEQIWRSSMKAKNHVGLDRITQTELQKACSNNSDIVANEAQRAVLQQQAMNSVAFPADGNYLGDWQRGEAIAGDGKGLQWNDNPNEPNGGNCYACHELSPKEVAYGTIGPSLKNYGMRGQSEAMLQYTWAKIWNPNAYTLCSHMPRFGDAGILTEQQLKDVMAYLLDPASPVNK</sequence>
<protein>
    <submittedName>
        <fullName evidence="7">Sulfur oxidation c-type cytochrome SoxX</fullName>
    </submittedName>
</protein>
<name>A0A927C5D8_9GAMM</name>
<evidence type="ECO:0000256" key="1">
    <source>
        <dbReference type="ARBA" id="ARBA00022617"/>
    </source>
</evidence>
<dbReference type="Gene3D" id="1.10.760.10">
    <property type="entry name" value="Cytochrome c-like domain"/>
    <property type="match status" value="1"/>
</dbReference>
<evidence type="ECO:0000313" key="7">
    <source>
        <dbReference type="EMBL" id="MBD2860232.1"/>
    </source>
</evidence>
<evidence type="ECO:0000256" key="3">
    <source>
        <dbReference type="ARBA" id="ARBA00023004"/>
    </source>
</evidence>
<dbReference type="RefSeq" id="WP_190766833.1">
    <property type="nucleotide sequence ID" value="NZ_JACXLD010000016.1"/>
</dbReference>
<dbReference type="NCBIfam" id="TIGR04485">
    <property type="entry name" value="thiosulf_SoxX"/>
    <property type="match status" value="1"/>
</dbReference>
<dbReference type="PROSITE" id="PS51257">
    <property type="entry name" value="PROKAR_LIPOPROTEIN"/>
    <property type="match status" value="1"/>
</dbReference>
<dbReference type="PROSITE" id="PS51007">
    <property type="entry name" value="CYTC"/>
    <property type="match status" value="1"/>
</dbReference>
<dbReference type="EMBL" id="JACXLD010000016">
    <property type="protein sequence ID" value="MBD2860232.1"/>
    <property type="molecule type" value="Genomic_DNA"/>
</dbReference>
<evidence type="ECO:0000259" key="6">
    <source>
        <dbReference type="PROSITE" id="PS51007"/>
    </source>
</evidence>
<reference evidence="7" key="1">
    <citation type="submission" date="2020-09" db="EMBL/GenBank/DDBJ databases">
        <authorList>
            <person name="Yoon J.-W."/>
        </authorList>
    </citation>
    <scope>NUCLEOTIDE SEQUENCE</scope>
    <source>
        <strain evidence="7">KMU-158</strain>
    </source>
</reference>
<comment type="caution">
    <text evidence="7">The sequence shown here is derived from an EMBL/GenBank/DDBJ whole genome shotgun (WGS) entry which is preliminary data.</text>
</comment>
<dbReference type="GO" id="GO:0046872">
    <property type="term" value="F:metal ion binding"/>
    <property type="evidence" value="ECO:0007669"/>
    <property type="project" value="UniProtKB-KW"/>
</dbReference>
<feature type="chain" id="PRO_5037119199" evidence="5">
    <location>
        <begin position="23"/>
        <end position="212"/>
    </location>
</feature>
<keyword evidence="3 4" id="KW-0408">Iron</keyword>